<reference evidence="12 13" key="1">
    <citation type="submission" date="2019-07" db="EMBL/GenBank/DDBJ databases">
        <title>Draft genome assembly of a fouling barnacle, Amphibalanus amphitrite (Darwin, 1854): The first reference genome for Thecostraca.</title>
        <authorList>
            <person name="Kim W."/>
        </authorList>
    </citation>
    <scope>NUCLEOTIDE SEQUENCE [LARGE SCALE GENOMIC DNA]</scope>
    <source>
        <strain evidence="12">SNU_AA5</strain>
        <tissue evidence="12">Soma without cirri and trophi</tissue>
    </source>
</reference>
<dbReference type="InterPro" id="IPR011009">
    <property type="entry name" value="Kinase-like_dom_sf"/>
</dbReference>
<dbReference type="InterPro" id="IPR042235">
    <property type="entry name" value="ZP-C_dom"/>
</dbReference>
<keyword evidence="4 7" id="KW-0067">ATP-binding</keyword>
<dbReference type="InterPro" id="IPR055355">
    <property type="entry name" value="ZP-C"/>
</dbReference>
<evidence type="ECO:0000256" key="8">
    <source>
        <dbReference type="SAM" id="MobiDB-lite"/>
    </source>
</evidence>
<evidence type="ECO:0000256" key="2">
    <source>
        <dbReference type="ARBA" id="ARBA00022741"/>
    </source>
</evidence>
<dbReference type="PROSITE" id="PS00107">
    <property type="entry name" value="PROTEIN_KINASE_ATP"/>
    <property type="match status" value="1"/>
</dbReference>
<dbReference type="PANTHER" id="PTHR43289:SF6">
    <property type="entry name" value="SERINE_THREONINE-PROTEIN KINASE NEKL-3"/>
    <property type="match status" value="1"/>
</dbReference>
<dbReference type="Gene3D" id="1.10.510.10">
    <property type="entry name" value="Transferase(Phosphotransferase) domain 1"/>
    <property type="match status" value="1"/>
</dbReference>
<dbReference type="Gene3D" id="2.60.40.3210">
    <property type="entry name" value="Zona pellucida, ZP-N domain"/>
    <property type="match status" value="1"/>
</dbReference>
<dbReference type="FunFam" id="3.30.200.20:FF:000204">
    <property type="entry name" value="Serine/threonine-protein kinase Nek7"/>
    <property type="match status" value="1"/>
</dbReference>
<name>A0A6A4W323_AMPAM</name>
<dbReference type="EMBL" id="VIIS01001563">
    <property type="protein sequence ID" value="KAF0296418.1"/>
    <property type="molecule type" value="Genomic_DNA"/>
</dbReference>
<evidence type="ECO:0000256" key="4">
    <source>
        <dbReference type="ARBA" id="ARBA00022840"/>
    </source>
</evidence>
<feature type="transmembrane region" description="Helical" evidence="9">
    <location>
        <begin position="462"/>
        <end position="484"/>
    </location>
</feature>
<keyword evidence="2 7" id="KW-0547">Nucleotide-binding</keyword>
<evidence type="ECO:0000256" key="7">
    <source>
        <dbReference type="PROSITE-ProRule" id="PRU10141"/>
    </source>
</evidence>
<keyword evidence="13" id="KW-1185">Reference proteome</keyword>
<feature type="domain" description="Protein kinase" evidence="10">
    <location>
        <begin position="536"/>
        <end position="801"/>
    </location>
</feature>
<dbReference type="Pfam" id="PF00100">
    <property type="entry name" value="Zona_pellucida"/>
    <property type="match status" value="1"/>
</dbReference>
<dbReference type="Proteomes" id="UP000440578">
    <property type="component" value="Unassembled WGS sequence"/>
</dbReference>
<organism evidence="12 13">
    <name type="scientific">Amphibalanus amphitrite</name>
    <name type="common">Striped barnacle</name>
    <name type="synonym">Balanus amphitrite</name>
    <dbReference type="NCBI Taxonomy" id="1232801"/>
    <lineage>
        <taxon>Eukaryota</taxon>
        <taxon>Metazoa</taxon>
        <taxon>Ecdysozoa</taxon>
        <taxon>Arthropoda</taxon>
        <taxon>Crustacea</taxon>
        <taxon>Multicrustacea</taxon>
        <taxon>Cirripedia</taxon>
        <taxon>Thoracica</taxon>
        <taxon>Thoracicalcarea</taxon>
        <taxon>Balanomorpha</taxon>
        <taxon>Balanoidea</taxon>
        <taxon>Balanidae</taxon>
        <taxon>Amphibalaninae</taxon>
        <taxon>Amphibalanus</taxon>
    </lineage>
</organism>
<dbReference type="Gene3D" id="2.60.40.4100">
    <property type="entry name" value="Zona pellucida, ZP-C domain"/>
    <property type="match status" value="1"/>
</dbReference>
<dbReference type="PANTHER" id="PTHR43289">
    <property type="entry name" value="MITOGEN-ACTIVATED PROTEIN KINASE KINASE KINASE 20-RELATED"/>
    <property type="match status" value="1"/>
</dbReference>
<dbReference type="OrthoDB" id="248923at2759"/>
<dbReference type="InterPro" id="IPR001507">
    <property type="entry name" value="ZP_dom"/>
</dbReference>
<evidence type="ECO:0000313" key="13">
    <source>
        <dbReference type="Proteomes" id="UP000440578"/>
    </source>
</evidence>
<keyword evidence="9" id="KW-0812">Transmembrane</keyword>
<feature type="binding site" evidence="7">
    <location>
        <position position="565"/>
    </location>
    <ligand>
        <name>ATP</name>
        <dbReference type="ChEBI" id="CHEBI:30616"/>
    </ligand>
</feature>
<dbReference type="SMART" id="SM00241">
    <property type="entry name" value="ZP"/>
    <property type="match status" value="1"/>
</dbReference>
<dbReference type="InterPro" id="IPR017441">
    <property type="entry name" value="Protein_kinase_ATP_BS"/>
</dbReference>
<dbReference type="InterPro" id="IPR000719">
    <property type="entry name" value="Prot_kinase_dom"/>
</dbReference>
<gene>
    <name evidence="12" type="primary">NEK7_1</name>
    <name evidence="12" type="ORF">FJT64_006149</name>
</gene>
<dbReference type="SUPFAM" id="SSF56112">
    <property type="entry name" value="Protein kinase-like (PK-like)"/>
    <property type="match status" value="1"/>
</dbReference>
<evidence type="ECO:0000256" key="3">
    <source>
        <dbReference type="ARBA" id="ARBA00022777"/>
    </source>
</evidence>
<dbReference type="EC" id="2.7.11.34" evidence="6"/>
<feature type="region of interest" description="Disordered" evidence="8">
    <location>
        <begin position="418"/>
        <end position="457"/>
    </location>
</feature>
<feature type="domain" description="ZP" evidence="11">
    <location>
        <begin position="109"/>
        <end position="391"/>
    </location>
</feature>
<evidence type="ECO:0000313" key="12">
    <source>
        <dbReference type="EMBL" id="KAF0296418.1"/>
    </source>
</evidence>
<evidence type="ECO:0000256" key="9">
    <source>
        <dbReference type="SAM" id="Phobius"/>
    </source>
</evidence>
<accession>A0A6A4W323</accession>
<keyword evidence="3 12" id="KW-0418">Kinase</keyword>
<protein>
    <recommendedName>
        <fullName evidence="6">NEK6-subfamily protein kinase</fullName>
        <ecNumber evidence="6">2.7.11.34</ecNumber>
    </recommendedName>
</protein>
<proteinExistence type="predicted"/>
<evidence type="ECO:0000256" key="6">
    <source>
        <dbReference type="ARBA" id="ARBA00039067"/>
    </source>
</evidence>
<dbReference type="GO" id="GO:0005524">
    <property type="term" value="F:ATP binding"/>
    <property type="evidence" value="ECO:0007669"/>
    <property type="project" value="UniProtKB-UniRule"/>
</dbReference>
<keyword evidence="1" id="KW-0808">Transferase</keyword>
<dbReference type="CDD" id="cd08224">
    <property type="entry name" value="STKc_Nek6_7"/>
    <property type="match status" value="1"/>
</dbReference>
<dbReference type="InterPro" id="IPR008271">
    <property type="entry name" value="Ser/Thr_kinase_AS"/>
</dbReference>
<dbReference type="Pfam" id="PF00069">
    <property type="entry name" value="Pkinase"/>
    <property type="match status" value="1"/>
</dbReference>
<dbReference type="PROSITE" id="PS50011">
    <property type="entry name" value="PROTEIN_KINASE_DOM"/>
    <property type="match status" value="1"/>
</dbReference>
<evidence type="ECO:0000259" key="11">
    <source>
        <dbReference type="PROSITE" id="PS51034"/>
    </source>
</evidence>
<comment type="caution">
    <text evidence="12">The sequence shown here is derived from an EMBL/GenBank/DDBJ whole genome shotgun (WGS) entry which is preliminary data.</text>
</comment>
<dbReference type="GO" id="GO:0004674">
    <property type="term" value="F:protein serine/threonine kinase activity"/>
    <property type="evidence" value="ECO:0007669"/>
    <property type="project" value="TreeGrafter"/>
</dbReference>
<evidence type="ECO:0000256" key="1">
    <source>
        <dbReference type="ARBA" id="ARBA00022679"/>
    </source>
</evidence>
<keyword evidence="9" id="KW-1133">Transmembrane helix</keyword>
<dbReference type="PROSITE" id="PS51034">
    <property type="entry name" value="ZP_2"/>
    <property type="match status" value="1"/>
</dbReference>
<sequence>MPVTWYIETERFSGDLLVVTEDPVLNTSLKSPSVSLSVHTTKLPAAFSDLLLHTAVGYSSGPPVAYVRSLAVHRISIGLPDVQRPTQPPATGYRPVPPSGALRRSLSVSCELGRLVVAVPAAEADLWHVDALRLTDPTCHSFRNATFLVISQPLDACLTRRRVVDGNAVYENTVHFISSGAPIDDEDFDGSGSGLGLPDMWDDPAAEYDPLEDELTDGGRVPVSCTHQGRGRPAGEPATPTPRRRQEVGLSDDGVDTAGYSLELFSDQLFSSPIKPNALVPVTHTIYVRASVHIVSAPDLRPVVEQCWISKDSDADAPYKFLVVRAACPVDGSVTFLRSESAQGDIFTFQVSRQYLDLGPYFLHCRVGLCARPSSDTSPRVAQCLDRLRYCSDESGGDAGRLVASGVQVVTRGPLLPTVTGLPSVPGWRPSGATPDQGSRQGADPPSDQGPLLRPGVEPETVAGIGVAAFVLGVTLMGGVWLIHSRIGPSKQHRFQAVPQSAPQEVTGPAAAMDAAAAELIKLTSPDSIYGTLANFEVEKKIGRGQFSVVYRAKCKVNQQSVALKKVQIFEMTDAKARLDCMKEINLLQQLNHPNIIKYLASFIEDNELNIVLEVADAGDLHRMIRHFRTQKRLIPERTIWKYFTQVCSALQHMHSKRIMHRDIKPANVFVTGEGVVKLGDLGLGRYFSTCTTELITLVGTPYYMSPERIHERGYNFKSDIWSLGCLLYEMAALQSPFFGEKMTLYSLCKKIESCDYPPLPSDHYSDVFRSLVDQCLTPDPSGRPDIGHVTRLAAEMHEKSSAPGSAVSTTSYASRISSDGFIKPQ</sequence>
<evidence type="ECO:0000256" key="5">
    <source>
        <dbReference type="ARBA" id="ARBA00023157"/>
    </source>
</evidence>
<dbReference type="Gene3D" id="3.30.200.20">
    <property type="entry name" value="Phosphorylase Kinase, domain 1"/>
    <property type="match status" value="1"/>
</dbReference>
<dbReference type="SMART" id="SM00220">
    <property type="entry name" value="S_TKc"/>
    <property type="match status" value="1"/>
</dbReference>
<keyword evidence="9" id="KW-0472">Membrane</keyword>
<dbReference type="FunFam" id="1.10.510.10:FF:000148">
    <property type="entry name" value="Serine/threonine-protein kinase Nek7"/>
    <property type="match status" value="1"/>
</dbReference>
<feature type="region of interest" description="Disordered" evidence="8">
    <location>
        <begin position="222"/>
        <end position="251"/>
    </location>
</feature>
<keyword evidence="5" id="KW-1015">Disulfide bond</keyword>
<evidence type="ECO:0000259" key="10">
    <source>
        <dbReference type="PROSITE" id="PS50011"/>
    </source>
</evidence>
<dbReference type="PROSITE" id="PS00108">
    <property type="entry name" value="PROTEIN_KINASE_ST"/>
    <property type="match status" value="1"/>
</dbReference>
<dbReference type="AlphaFoldDB" id="A0A6A4W323"/>